<keyword evidence="1" id="KW-0472">Membrane</keyword>
<evidence type="ECO:0000313" key="2">
    <source>
        <dbReference type="EMBL" id="NOU78119.1"/>
    </source>
</evidence>
<reference evidence="2 3" key="1">
    <citation type="submission" date="2019-10" db="EMBL/GenBank/DDBJ databases">
        <title>Description of Paenibacillus terricola sp. nov.</title>
        <authorList>
            <person name="Carlier A."/>
            <person name="Qi S."/>
        </authorList>
    </citation>
    <scope>NUCLEOTIDE SEQUENCE [LARGE SCALE GENOMIC DNA]</scope>
    <source>
        <strain evidence="2 3">LMG 31459</strain>
    </source>
</reference>
<keyword evidence="1" id="KW-1133">Transmembrane helix</keyword>
<gene>
    <name evidence="2" type="ORF">GC101_04415</name>
</gene>
<feature type="transmembrane region" description="Helical" evidence="1">
    <location>
        <begin position="12"/>
        <end position="32"/>
    </location>
</feature>
<evidence type="ECO:0000256" key="1">
    <source>
        <dbReference type="SAM" id="Phobius"/>
    </source>
</evidence>
<accession>A0ABX1YC66</accession>
<proteinExistence type="predicted"/>
<dbReference type="Proteomes" id="UP000596857">
    <property type="component" value="Unassembled WGS sequence"/>
</dbReference>
<sequence length="232" mass="25433">MQLFMKNSRRLGMAAGVILASVAVLYLLLYMYERPGGWSDQRMSRSLGMDQTLQIPLGKSPEEAVRLFRASDTMTVIHQEPAARGELVFLTRAGQQDSSNLQVEYVRKTWLGWKWVWGGGYGMGGGPESSAINYMCFPELVHISTPFPMVIGDVLNPSIQHITVEQKEAGTDTSEAKLIKVGSDRTIWFAFQPVTAGVPFEIEGFDEDGEVAASKIITDARDSGAIPLGGSK</sequence>
<keyword evidence="3" id="KW-1185">Reference proteome</keyword>
<evidence type="ECO:0000313" key="3">
    <source>
        <dbReference type="Proteomes" id="UP000596857"/>
    </source>
</evidence>
<dbReference type="EMBL" id="WHOB01000016">
    <property type="protein sequence ID" value="NOU78119.1"/>
    <property type="molecule type" value="Genomic_DNA"/>
</dbReference>
<protein>
    <submittedName>
        <fullName evidence="2">Uncharacterized protein</fullName>
    </submittedName>
</protein>
<organism evidence="2 3">
    <name type="scientific">Paenibacillus phytohabitans</name>
    <dbReference type="NCBI Taxonomy" id="2654978"/>
    <lineage>
        <taxon>Bacteria</taxon>
        <taxon>Bacillati</taxon>
        <taxon>Bacillota</taxon>
        <taxon>Bacilli</taxon>
        <taxon>Bacillales</taxon>
        <taxon>Paenibacillaceae</taxon>
        <taxon>Paenibacillus</taxon>
    </lineage>
</organism>
<name>A0ABX1YC66_9BACL</name>
<comment type="caution">
    <text evidence="2">The sequence shown here is derived from an EMBL/GenBank/DDBJ whole genome shotgun (WGS) entry which is preliminary data.</text>
</comment>
<keyword evidence="1" id="KW-0812">Transmembrane</keyword>